<organism evidence="1">
    <name type="scientific">Arundo donax</name>
    <name type="common">Giant reed</name>
    <name type="synonym">Donax arundinaceus</name>
    <dbReference type="NCBI Taxonomy" id="35708"/>
    <lineage>
        <taxon>Eukaryota</taxon>
        <taxon>Viridiplantae</taxon>
        <taxon>Streptophyta</taxon>
        <taxon>Embryophyta</taxon>
        <taxon>Tracheophyta</taxon>
        <taxon>Spermatophyta</taxon>
        <taxon>Magnoliopsida</taxon>
        <taxon>Liliopsida</taxon>
        <taxon>Poales</taxon>
        <taxon>Poaceae</taxon>
        <taxon>PACMAD clade</taxon>
        <taxon>Arundinoideae</taxon>
        <taxon>Arundineae</taxon>
        <taxon>Arundo</taxon>
    </lineage>
</organism>
<dbReference type="EMBL" id="GBRH01235513">
    <property type="protein sequence ID" value="JAD62382.1"/>
    <property type="molecule type" value="Transcribed_RNA"/>
</dbReference>
<sequence>MKMQKFIYSQSILNALLVPRFRVLRGWHL</sequence>
<dbReference type="AlphaFoldDB" id="A0A0A9BSX4"/>
<name>A0A0A9BSX4_ARUDO</name>
<accession>A0A0A9BSX4</accession>
<proteinExistence type="predicted"/>
<protein>
    <submittedName>
        <fullName evidence="1">Uncharacterized protein</fullName>
    </submittedName>
</protein>
<evidence type="ECO:0000313" key="1">
    <source>
        <dbReference type="EMBL" id="JAD62382.1"/>
    </source>
</evidence>
<reference evidence="1" key="1">
    <citation type="submission" date="2014-09" db="EMBL/GenBank/DDBJ databases">
        <authorList>
            <person name="Magalhaes I.L.F."/>
            <person name="Oliveira U."/>
            <person name="Santos F.R."/>
            <person name="Vidigal T.H.D.A."/>
            <person name="Brescovit A.D."/>
            <person name="Santos A.J."/>
        </authorList>
    </citation>
    <scope>NUCLEOTIDE SEQUENCE</scope>
    <source>
        <tissue evidence="1">Shoot tissue taken approximately 20 cm above the soil surface</tissue>
    </source>
</reference>
<reference evidence="1" key="2">
    <citation type="journal article" date="2015" name="Data Brief">
        <title>Shoot transcriptome of the giant reed, Arundo donax.</title>
        <authorList>
            <person name="Barrero R.A."/>
            <person name="Guerrero F.D."/>
            <person name="Moolhuijzen P."/>
            <person name="Goolsby J.A."/>
            <person name="Tidwell J."/>
            <person name="Bellgard S.E."/>
            <person name="Bellgard M.I."/>
        </authorList>
    </citation>
    <scope>NUCLEOTIDE SEQUENCE</scope>
    <source>
        <tissue evidence="1">Shoot tissue taken approximately 20 cm above the soil surface</tissue>
    </source>
</reference>